<dbReference type="InterPro" id="IPR004843">
    <property type="entry name" value="Calcineurin-like_PHP"/>
</dbReference>
<keyword evidence="8" id="KW-1185">Reference proteome</keyword>
<evidence type="ECO:0000313" key="7">
    <source>
        <dbReference type="EMBL" id="MCY6372228.1"/>
    </source>
</evidence>
<evidence type="ECO:0000256" key="2">
    <source>
        <dbReference type="ARBA" id="ARBA00022801"/>
    </source>
</evidence>
<feature type="domain" description="Cyclic nucleotide phosphodiesterase C-terminal" evidence="6">
    <location>
        <begin position="336"/>
        <end position="441"/>
    </location>
</feature>
<comment type="caution">
    <text evidence="7">The sequence shown here is derived from an EMBL/GenBank/DDBJ whole genome shotgun (WGS) entry which is preliminary data.</text>
</comment>
<keyword evidence="1" id="KW-0479">Metal-binding</keyword>
<dbReference type="Pfam" id="PF00149">
    <property type="entry name" value="Metallophos"/>
    <property type="match status" value="1"/>
</dbReference>
<evidence type="ECO:0000256" key="1">
    <source>
        <dbReference type="ARBA" id="ARBA00022723"/>
    </source>
</evidence>
<dbReference type="InterPro" id="IPR040869">
    <property type="entry name" value="CNP_C"/>
</dbReference>
<dbReference type="PANTHER" id="PTHR42988:SF2">
    <property type="entry name" value="CYCLIC NUCLEOTIDE PHOSPHODIESTERASE CBUA0032-RELATED"/>
    <property type="match status" value="1"/>
</dbReference>
<evidence type="ECO:0000259" key="6">
    <source>
        <dbReference type="Pfam" id="PF17839"/>
    </source>
</evidence>
<evidence type="ECO:0000259" key="5">
    <source>
        <dbReference type="Pfam" id="PF00149"/>
    </source>
</evidence>
<dbReference type="SUPFAM" id="SSF56300">
    <property type="entry name" value="Metallo-dependent phosphatases"/>
    <property type="match status" value="1"/>
</dbReference>
<proteinExistence type="inferred from homology"/>
<reference evidence="7" key="1">
    <citation type="submission" date="2022-12" db="EMBL/GenBank/DDBJ databases">
        <authorList>
            <person name="Wang J."/>
        </authorList>
    </citation>
    <scope>NUCLEOTIDE SEQUENCE</scope>
    <source>
        <strain evidence="7">HY-42-06</strain>
    </source>
</reference>
<dbReference type="Pfam" id="PF17839">
    <property type="entry name" value="CNP_C_terminal"/>
    <property type="match status" value="1"/>
</dbReference>
<dbReference type="Gene3D" id="3.60.21.10">
    <property type="match status" value="1"/>
</dbReference>
<dbReference type="InterPro" id="IPR050884">
    <property type="entry name" value="CNP_phosphodiesterase-III"/>
</dbReference>
<dbReference type="Gene3D" id="1.10.246.180">
    <property type="match status" value="1"/>
</dbReference>
<dbReference type="PIRSF" id="PIRSF034890">
    <property type="entry name" value="Pesteras_lmo2642"/>
    <property type="match status" value="1"/>
</dbReference>
<dbReference type="Proteomes" id="UP001079657">
    <property type="component" value="Unassembled WGS sequence"/>
</dbReference>
<evidence type="ECO:0000313" key="8">
    <source>
        <dbReference type="Proteomes" id="UP001079657"/>
    </source>
</evidence>
<dbReference type="PANTHER" id="PTHR42988">
    <property type="entry name" value="PHOSPHOHYDROLASE"/>
    <property type="match status" value="1"/>
</dbReference>
<name>A0ABT4CTI2_9CLOT</name>
<sequence>MNTYKRLLITIGFIILILTGCTNNTQMTISPKFKSGEKITFFVTNDIHYLAEGLRDEGEAFQKFFIDGDGKQLNYIDEILEAFINDIEQKKPEILIISGDLTNNGEKQSHIELAEKLNKIEEMGISVYVIPGNHDILNPWALGFKDNKRYFVDTITDKDFSKIYNNFGYNEAISKDKHTLSYLAAPSEDTWLLMLDTNKYSDNQKYGQPQTDGMIKDETFEWIQECSELAKENDAKIITVMHHNLLDHSKIIRAGFTINNNKEVLEKFSDLGLNLALSGHVHIQDISSYEKISKSNVSEKFFDIATSSLSVYPQQYGILDYSPELNSYNYSTAFVDVEGWSKEKGILDKNLNEFKKYSYTFFADKGYDMAYKFLKEDKNYDDRQKNLMAETFKKVNVKYFEGTDNNTQEIINSEGFKLWEEAKPSFIKSYIMSIYSDEDIDDNNFLIKQVFH</sequence>
<dbReference type="EMBL" id="JAPQES010000006">
    <property type="protein sequence ID" value="MCY6372228.1"/>
    <property type="molecule type" value="Genomic_DNA"/>
</dbReference>
<evidence type="ECO:0000256" key="3">
    <source>
        <dbReference type="ARBA" id="ARBA00023004"/>
    </source>
</evidence>
<dbReference type="PROSITE" id="PS51257">
    <property type="entry name" value="PROKAR_LIPOPROTEIN"/>
    <property type="match status" value="1"/>
</dbReference>
<dbReference type="RefSeq" id="WP_268051167.1">
    <property type="nucleotide sequence ID" value="NZ_JAPQES010000006.1"/>
</dbReference>
<organism evidence="7 8">
    <name type="scientific">Clostridium ganghwense</name>
    <dbReference type="NCBI Taxonomy" id="312089"/>
    <lineage>
        <taxon>Bacteria</taxon>
        <taxon>Bacillati</taxon>
        <taxon>Bacillota</taxon>
        <taxon>Clostridia</taxon>
        <taxon>Eubacteriales</taxon>
        <taxon>Clostridiaceae</taxon>
        <taxon>Clostridium</taxon>
    </lineage>
</organism>
<dbReference type="InterPro" id="IPR012365">
    <property type="entry name" value="Pesteras_lmo2642"/>
</dbReference>
<dbReference type="InterPro" id="IPR029052">
    <property type="entry name" value="Metallo-depent_PP-like"/>
</dbReference>
<accession>A0ABT4CTI2</accession>
<keyword evidence="3" id="KW-0408">Iron</keyword>
<keyword evidence="2" id="KW-0378">Hydrolase</keyword>
<feature type="domain" description="Calcineurin-like phosphoesterase" evidence="5">
    <location>
        <begin position="40"/>
        <end position="283"/>
    </location>
</feature>
<protein>
    <submittedName>
        <fullName evidence="7">Metallophosphoesterase</fullName>
    </submittedName>
</protein>
<gene>
    <name evidence="7" type="ORF">OXH55_16475</name>
</gene>
<comment type="similarity">
    <text evidence="4">Belongs to the cyclic nucleotide phosphodiesterase class-III family.</text>
</comment>
<evidence type="ECO:0000256" key="4">
    <source>
        <dbReference type="ARBA" id="ARBA00025742"/>
    </source>
</evidence>